<evidence type="ECO:0000313" key="3">
    <source>
        <dbReference type="Proteomes" id="UP001209229"/>
    </source>
</evidence>
<proteinExistence type="predicted"/>
<gene>
    <name evidence="2" type="ORF">OM075_03605</name>
</gene>
<organism evidence="2 3">
    <name type="scientific">Plebeiibacterium sediminum</name>
    <dbReference type="NCBI Taxonomy" id="2992112"/>
    <lineage>
        <taxon>Bacteria</taxon>
        <taxon>Pseudomonadati</taxon>
        <taxon>Bacteroidota</taxon>
        <taxon>Bacteroidia</taxon>
        <taxon>Marinilabiliales</taxon>
        <taxon>Marinilabiliaceae</taxon>
        <taxon>Plebeiibacterium</taxon>
    </lineage>
</organism>
<reference evidence="2" key="1">
    <citation type="submission" date="2022-10" db="EMBL/GenBank/DDBJ databases">
        <authorList>
            <person name="Yu W.X."/>
        </authorList>
    </citation>
    <scope>NUCLEOTIDE SEQUENCE</scope>
    <source>
        <strain evidence="2">AAT</strain>
    </source>
</reference>
<dbReference type="RefSeq" id="WP_301189105.1">
    <property type="nucleotide sequence ID" value="NZ_JAPDPJ010000004.1"/>
</dbReference>
<accession>A0AAE3SDL0</accession>
<dbReference type="InterPro" id="IPR046111">
    <property type="entry name" value="DUF6048"/>
</dbReference>
<feature type="compositionally biased region" description="Basic residues" evidence="1">
    <location>
        <begin position="44"/>
        <end position="55"/>
    </location>
</feature>
<dbReference type="AlphaFoldDB" id="A0AAE3SDL0"/>
<evidence type="ECO:0000313" key="2">
    <source>
        <dbReference type="EMBL" id="MCW3785533.1"/>
    </source>
</evidence>
<sequence length="256" mass="29446">MLRYIFTSLVILGITTLISAQNYTEEGRYSQSSQNQKQQEGTPKKKKEKLPYPNKKRGTAIGIDVSRFLVPVLDNDRYAFEANIKTNFKKRMFFVGSLGFENVSFDDKSYEYKSDGIYARVGFDYDIFIVDEPNNNDNILFGLRYGFAVQDHGSDKITVEDPYWGDYTTSINSYAVNSHWLELVAGLRTELFNNFFLSFYARLKTKIASNNAEVMEPYRIPGFGRGSRTVSLGFSYIAEYQIPWGNKRLKNKSQSN</sequence>
<dbReference type="Proteomes" id="UP001209229">
    <property type="component" value="Unassembled WGS sequence"/>
</dbReference>
<name>A0AAE3SDL0_9BACT</name>
<dbReference type="EMBL" id="JAPDPJ010000004">
    <property type="protein sequence ID" value="MCW3785533.1"/>
    <property type="molecule type" value="Genomic_DNA"/>
</dbReference>
<evidence type="ECO:0000256" key="1">
    <source>
        <dbReference type="SAM" id="MobiDB-lite"/>
    </source>
</evidence>
<keyword evidence="3" id="KW-1185">Reference proteome</keyword>
<protein>
    <submittedName>
        <fullName evidence="2">DUF6048 family protein</fullName>
    </submittedName>
</protein>
<feature type="region of interest" description="Disordered" evidence="1">
    <location>
        <begin position="27"/>
        <end position="55"/>
    </location>
</feature>
<comment type="caution">
    <text evidence="2">The sequence shown here is derived from an EMBL/GenBank/DDBJ whole genome shotgun (WGS) entry which is preliminary data.</text>
</comment>
<feature type="compositionally biased region" description="Polar residues" evidence="1">
    <location>
        <begin position="27"/>
        <end position="41"/>
    </location>
</feature>
<dbReference type="Pfam" id="PF19515">
    <property type="entry name" value="DUF6048"/>
    <property type="match status" value="1"/>
</dbReference>